<comment type="caution">
    <text evidence="1">The sequence shown here is derived from an EMBL/GenBank/DDBJ whole genome shotgun (WGS) entry which is preliminary data.</text>
</comment>
<accession>A0ABD2AV24</accession>
<evidence type="ECO:0000313" key="2">
    <source>
        <dbReference type="Proteomes" id="UP001607302"/>
    </source>
</evidence>
<organism evidence="1 2">
    <name type="scientific">Vespula squamosa</name>
    <name type="common">Southern yellow jacket</name>
    <name type="synonym">Wasp</name>
    <dbReference type="NCBI Taxonomy" id="30214"/>
    <lineage>
        <taxon>Eukaryota</taxon>
        <taxon>Metazoa</taxon>
        <taxon>Ecdysozoa</taxon>
        <taxon>Arthropoda</taxon>
        <taxon>Hexapoda</taxon>
        <taxon>Insecta</taxon>
        <taxon>Pterygota</taxon>
        <taxon>Neoptera</taxon>
        <taxon>Endopterygota</taxon>
        <taxon>Hymenoptera</taxon>
        <taxon>Apocrita</taxon>
        <taxon>Aculeata</taxon>
        <taxon>Vespoidea</taxon>
        <taxon>Vespidae</taxon>
        <taxon>Vespinae</taxon>
        <taxon>Vespula</taxon>
    </lineage>
</organism>
<proteinExistence type="predicted"/>
<protein>
    <submittedName>
        <fullName evidence="1">Uncharacterized protein</fullName>
    </submittedName>
</protein>
<keyword evidence="2" id="KW-1185">Reference proteome</keyword>
<name>A0ABD2AV24_VESSQ</name>
<dbReference type="EMBL" id="JAUDFV010000139">
    <property type="protein sequence ID" value="KAL2724453.1"/>
    <property type="molecule type" value="Genomic_DNA"/>
</dbReference>
<evidence type="ECO:0000313" key="1">
    <source>
        <dbReference type="EMBL" id="KAL2724453.1"/>
    </source>
</evidence>
<reference evidence="1 2" key="1">
    <citation type="journal article" date="2024" name="Ann. Entomol. Soc. Am.">
        <title>Genomic analyses of the southern and eastern yellowjacket wasps (Hymenoptera: Vespidae) reveal evolutionary signatures of social life.</title>
        <authorList>
            <person name="Catto M.A."/>
            <person name="Caine P.B."/>
            <person name="Orr S.E."/>
            <person name="Hunt B.G."/>
            <person name="Goodisman M.A.D."/>
        </authorList>
    </citation>
    <scope>NUCLEOTIDE SEQUENCE [LARGE SCALE GENOMIC DNA]</scope>
    <source>
        <strain evidence="1">233</strain>
        <tissue evidence="1">Head and thorax</tissue>
    </source>
</reference>
<sequence>MHSSLHVFVRPREVSSDTLLLIYKSGKFYKFVKQQGCNNRSGNTLAALSERTRIQRRLEGFGGSTDAGAGAGARAGASAGWDACVYYAKIWYNEGSAGGPFSRDLRSLLAIESQCRE</sequence>
<dbReference type="Proteomes" id="UP001607302">
    <property type="component" value="Unassembled WGS sequence"/>
</dbReference>
<gene>
    <name evidence="1" type="ORF">V1478_008966</name>
</gene>
<dbReference type="AlphaFoldDB" id="A0ABD2AV24"/>